<organism evidence="3 4">
    <name type="scientific">Thermoflexibacter ruber</name>
    <dbReference type="NCBI Taxonomy" id="1003"/>
    <lineage>
        <taxon>Bacteria</taxon>
        <taxon>Pseudomonadati</taxon>
        <taxon>Bacteroidota</taxon>
        <taxon>Cytophagia</taxon>
        <taxon>Cytophagales</taxon>
        <taxon>Thermoflexibacteraceae</taxon>
        <taxon>Thermoflexibacter</taxon>
    </lineage>
</organism>
<gene>
    <name evidence="3" type="ORF">SAMN04488541_100158</name>
</gene>
<keyword evidence="1" id="KW-0472">Membrane</keyword>
<sequence length="323" mass="37326">MRYFGARNMSLPFHIVLVCILAWVCLCPAKAQNTAQQQAIQRQITLKGSFLPAQPDAKAKPISVKVGEYIDYELVVKYPENMELRFPDSSYNYAPFEFIKKRYFPTVTKDKISTDSTIYQLATYQTDSIQSLTLPIYVLTNGDTTLIYTNTDSVIIKPLIVTLSDTVKLISNTNYNAVERLINYPYIIIGVGILVVLALALYLIFGERIRKAYYLSRLKRNHERFATQFEKYLQNTLDNKQTEKGLGIWKSYLENLQDIPYTTYTSKEIEEKIHDKDLTLSLRHLDRAIYGNMIDESIKPALNFLFQYAQKAYQLKIEEVKNA</sequence>
<feature type="signal peptide" evidence="2">
    <location>
        <begin position="1"/>
        <end position="31"/>
    </location>
</feature>
<name>A0A1I2A7A3_9BACT</name>
<keyword evidence="1" id="KW-1133">Transmembrane helix</keyword>
<feature type="transmembrane region" description="Helical" evidence="1">
    <location>
        <begin position="184"/>
        <end position="205"/>
    </location>
</feature>
<evidence type="ECO:0000256" key="2">
    <source>
        <dbReference type="SAM" id="SignalP"/>
    </source>
</evidence>
<protein>
    <recommendedName>
        <fullName evidence="5">Oxygen tolerance</fullName>
    </recommendedName>
</protein>
<dbReference type="Proteomes" id="UP000199513">
    <property type="component" value="Unassembled WGS sequence"/>
</dbReference>
<dbReference type="EMBL" id="FONY01000001">
    <property type="protein sequence ID" value="SFE39802.1"/>
    <property type="molecule type" value="Genomic_DNA"/>
</dbReference>
<dbReference type="AlphaFoldDB" id="A0A1I2A7A3"/>
<feature type="chain" id="PRO_5011698651" description="Oxygen tolerance" evidence="2">
    <location>
        <begin position="32"/>
        <end position="323"/>
    </location>
</feature>
<evidence type="ECO:0000313" key="3">
    <source>
        <dbReference type="EMBL" id="SFE39802.1"/>
    </source>
</evidence>
<evidence type="ECO:0000313" key="4">
    <source>
        <dbReference type="Proteomes" id="UP000199513"/>
    </source>
</evidence>
<reference evidence="3 4" key="1">
    <citation type="submission" date="2016-10" db="EMBL/GenBank/DDBJ databases">
        <authorList>
            <person name="de Groot N.N."/>
        </authorList>
    </citation>
    <scope>NUCLEOTIDE SEQUENCE [LARGE SCALE GENOMIC DNA]</scope>
    <source>
        <strain>GEY</strain>
        <strain evidence="4">DSM 9560</strain>
    </source>
</reference>
<dbReference type="STRING" id="1003.SAMN04488541_100158"/>
<evidence type="ECO:0000256" key="1">
    <source>
        <dbReference type="SAM" id="Phobius"/>
    </source>
</evidence>
<proteinExistence type="predicted"/>
<accession>A0A1I2A7A3</accession>
<keyword evidence="2" id="KW-0732">Signal</keyword>
<keyword evidence="4" id="KW-1185">Reference proteome</keyword>
<keyword evidence="1" id="KW-0812">Transmembrane</keyword>
<evidence type="ECO:0008006" key="5">
    <source>
        <dbReference type="Google" id="ProtNLM"/>
    </source>
</evidence>